<organism evidence="1">
    <name type="scientific">Borrelia nietonii YOR</name>
    <dbReference type="NCBI Taxonomy" id="1293576"/>
    <lineage>
        <taxon>Bacteria</taxon>
        <taxon>Pseudomonadati</taxon>
        <taxon>Spirochaetota</taxon>
        <taxon>Spirochaetia</taxon>
        <taxon>Spirochaetales</taxon>
        <taxon>Borreliaceae</taxon>
        <taxon>Borrelia</taxon>
        <taxon>Borrelia nietonii</taxon>
    </lineage>
</organism>
<keyword evidence="1" id="KW-0614">Plasmid</keyword>
<sequence>MSCSCVLGFRGQMVSLNLPEENAELVSGRVG</sequence>
<accession>W5SB59</accession>
<proteinExistence type="predicted"/>
<reference evidence="1" key="1">
    <citation type="submission" date="2013-02" db="EMBL/GenBank/DDBJ databases">
        <title>Comparative genomics of Borrelia species.</title>
        <authorList>
            <person name="Schwan T.G."/>
            <person name="Raffel S.J."/>
            <person name="Porcella S.F."/>
        </authorList>
    </citation>
    <scope>NUCLEOTIDE SEQUENCE</scope>
    <source>
        <strain evidence="1">YOR</strain>
        <plasmid evidence="1">unnamed</plasmid>
    </source>
</reference>
<protein>
    <submittedName>
        <fullName evidence="1">Uncharacterized protein</fullName>
    </submittedName>
</protein>
<name>W5SB59_9SPIR</name>
<dbReference type="AlphaFoldDB" id="W5SB59"/>
<evidence type="ECO:0000313" key="1">
    <source>
        <dbReference type="EMBL" id="AHH04329.1"/>
    </source>
</evidence>
<dbReference type="HOGENOM" id="CLU_3395392_0_0_12"/>
<gene>
    <name evidence="1" type="ORF">BHY_1378</name>
</gene>
<dbReference type="EMBL" id="CP004168">
    <property type="protein sequence ID" value="AHH04329.1"/>
    <property type="molecule type" value="Genomic_DNA"/>
</dbReference>
<geneLocation type="plasmid" evidence="1">
    <name>unnamed</name>
</geneLocation>